<organism evidence="1 2">
    <name type="scientific">Streptomyces chiangmaiensis</name>
    <dbReference type="NCBI Taxonomy" id="766497"/>
    <lineage>
        <taxon>Bacteria</taxon>
        <taxon>Bacillati</taxon>
        <taxon>Actinomycetota</taxon>
        <taxon>Actinomycetes</taxon>
        <taxon>Kitasatosporales</taxon>
        <taxon>Streptomycetaceae</taxon>
        <taxon>Streptomyces</taxon>
    </lineage>
</organism>
<name>A0ABU7FIH0_9ACTN</name>
<dbReference type="EMBL" id="JAYWVC010000044">
    <property type="protein sequence ID" value="MED7823432.1"/>
    <property type="molecule type" value="Genomic_DNA"/>
</dbReference>
<comment type="caution">
    <text evidence="1">The sequence shown here is derived from an EMBL/GenBank/DDBJ whole genome shotgun (WGS) entry which is preliminary data.</text>
</comment>
<protein>
    <submittedName>
        <fullName evidence="1">Uncharacterized protein</fullName>
    </submittedName>
</protein>
<dbReference type="RefSeq" id="WP_329507917.1">
    <property type="nucleotide sequence ID" value="NZ_JAYWVC010000044.1"/>
</dbReference>
<keyword evidence="2" id="KW-1185">Reference proteome</keyword>
<proteinExistence type="predicted"/>
<accession>A0ABU7FIH0</accession>
<reference evidence="1" key="1">
    <citation type="submission" date="2024-01" db="EMBL/GenBank/DDBJ databases">
        <title>First draft genome sequence data of TA4-1, the type strain of Gram-positive actinobacterium Streptomyces chiangmaiensis.</title>
        <authorList>
            <person name="Yasawong M."/>
            <person name="Nantapong N."/>
        </authorList>
    </citation>
    <scope>NUCLEOTIDE SEQUENCE</scope>
    <source>
        <strain evidence="1">TA4-1</strain>
    </source>
</reference>
<evidence type="ECO:0000313" key="2">
    <source>
        <dbReference type="Proteomes" id="UP001333996"/>
    </source>
</evidence>
<evidence type="ECO:0000313" key="1">
    <source>
        <dbReference type="EMBL" id="MED7823432.1"/>
    </source>
</evidence>
<sequence>MLVVAGIWCVVSGGGSAQVVLGRLLPAVAVALVPWGLRLPREWPVLYRADTPALYALVDHVLRAVGTRGVNVIVVDAAVNASVVRYRIRGRAAC</sequence>
<dbReference type="Proteomes" id="UP001333996">
    <property type="component" value="Unassembled WGS sequence"/>
</dbReference>
<gene>
    <name evidence="1" type="ORF">VXC91_15905</name>
</gene>